<name>A0ACB8QSS2_9AGAM</name>
<reference evidence="1" key="1">
    <citation type="submission" date="2021-02" db="EMBL/GenBank/DDBJ databases">
        <authorList>
            <consortium name="DOE Joint Genome Institute"/>
            <person name="Ahrendt S."/>
            <person name="Looney B.P."/>
            <person name="Miyauchi S."/>
            <person name="Morin E."/>
            <person name="Drula E."/>
            <person name="Courty P.E."/>
            <person name="Chicoki N."/>
            <person name="Fauchery L."/>
            <person name="Kohler A."/>
            <person name="Kuo A."/>
            <person name="Labutti K."/>
            <person name="Pangilinan J."/>
            <person name="Lipzen A."/>
            <person name="Riley R."/>
            <person name="Andreopoulos W."/>
            <person name="He G."/>
            <person name="Johnson J."/>
            <person name="Barry K.W."/>
            <person name="Grigoriev I.V."/>
            <person name="Nagy L."/>
            <person name="Hibbett D."/>
            <person name="Henrissat B."/>
            <person name="Matheny P.B."/>
            <person name="Labbe J."/>
            <person name="Martin F."/>
        </authorList>
    </citation>
    <scope>NUCLEOTIDE SEQUENCE</scope>
    <source>
        <strain evidence="1">EC-137</strain>
    </source>
</reference>
<protein>
    <submittedName>
        <fullName evidence="1">Uncharacterized protein</fullName>
    </submittedName>
</protein>
<dbReference type="EMBL" id="MU273493">
    <property type="protein sequence ID" value="KAI0034859.1"/>
    <property type="molecule type" value="Genomic_DNA"/>
</dbReference>
<evidence type="ECO:0000313" key="2">
    <source>
        <dbReference type="Proteomes" id="UP000814128"/>
    </source>
</evidence>
<feature type="non-terminal residue" evidence="1">
    <location>
        <position position="1"/>
    </location>
</feature>
<feature type="non-terminal residue" evidence="1">
    <location>
        <position position="179"/>
    </location>
</feature>
<accession>A0ACB8QSS2</accession>
<evidence type="ECO:0000313" key="1">
    <source>
        <dbReference type="EMBL" id="KAI0034859.1"/>
    </source>
</evidence>
<reference evidence="1" key="2">
    <citation type="journal article" date="2022" name="New Phytol.">
        <title>Evolutionary transition to the ectomycorrhizal habit in the genomes of a hyperdiverse lineage of mushroom-forming fungi.</title>
        <authorList>
            <person name="Looney B."/>
            <person name="Miyauchi S."/>
            <person name="Morin E."/>
            <person name="Drula E."/>
            <person name="Courty P.E."/>
            <person name="Kohler A."/>
            <person name="Kuo A."/>
            <person name="LaButti K."/>
            <person name="Pangilinan J."/>
            <person name="Lipzen A."/>
            <person name="Riley R."/>
            <person name="Andreopoulos W."/>
            <person name="He G."/>
            <person name="Johnson J."/>
            <person name="Nolan M."/>
            <person name="Tritt A."/>
            <person name="Barry K.W."/>
            <person name="Grigoriev I.V."/>
            <person name="Nagy L.G."/>
            <person name="Hibbett D."/>
            <person name="Henrissat B."/>
            <person name="Matheny P.B."/>
            <person name="Labbe J."/>
            <person name="Martin F.M."/>
        </authorList>
    </citation>
    <scope>NUCLEOTIDE SEQUENCE</scope>
    <source>
        <strain evidence="1">EC-137</strain>
    </source>
</reference>
<keyword evidence="2" id="KW-1185">Reference proteome</keyword>
<dbReference type="Proteomes" id="UP000814128">
    <property type="component" value="Unassembled WGS sequence"/>
</dbReference>
<organism evidence="1 2">
    <name type="scientific">Vararia minispora EC-137</name>
    <dbReference type="NCBI Taxonomy" id="1314806"/>
    <lineage>
        <taxon>Eukaryota</taxon>
        <taxon>Fungi</taxon>
        <taxon>Dikarya</taxon>
        <taxon>Basidiomycota</taxon>
        <taxon>Agaricomycotina</taxon>
        <taxon>Agaricomycetes</taxon>
        <taxon>Russulales</taxon>
        <taxon>Lachnocladiaceae</taxon>
        <taxon>Vararia</taxon>
    </lineage>
</organism>
<gene>
    <name evidence="1" type="ORF">K488DRAFT_17661</name>
</gene>
<proteinExistence type="predicted"/>
<comment type="caution">
    <text evidence="1">The sequence shown here is derived from an EMBL/GenBank/DDBJ whole genome shotgun (WGS) entry which is preliminary data.</text>
</comment>
<sequence length="179" mass="20185">NPHPLPAPAIHPLLDGMVVGGHLSADLSAYHLSLRFRGHTLPNADRDAPATHPGMVRVRILCDLIPQWPIDITLTGTTITPARRDRAAVGVITVEDVLEAIHTTLHKQITHDEWHRLSPAQEIDVSRAYTRRYKAYSPVEYELRRAGVKRIDFLGKRVFFRGLTWLSPEAGVERMRLIV</sequence>